<dbReference type="PANTHER" id="PTHR22642:SF2">
    <property type="entry name" value="PROTEIN LONG AFTER FAR-RED 3"/>
    <property type="match status" value="1"/>
</dbReference>
<accession>A0A545UD76</accession>
<dbReference type="AlphaFoldDB" id="A0A545UD76"/>
<organism evidence="2 3">
    <name type="scientific">Aliikangiella coralliicola</name>
    <dbReference type="NCBI Taxonomy" id="2592383"/>
    <lineage>
        <taxon>Bacteria</taxon>
        <taxon>Pseudomonadati</taxon>
        <taxon>Pseudomonadota</taxon>
        <taxon>Gammaproteobacteria</taxon>
        <taxon>Oceanospirillales</taxon>
        <taxon>Pleioneaceae</taxon>
        <taxon>Aliikangiella</taxon>
    </lineage>
</organism>
<name>A0A545UD76_9GAMM</name>
<dbReference type="Gene3D" id="3.20.20.140">
    <property type="entry name" value="Metal-dependent hydrolases"/>
    <property type="match status" value="1"/>
</dbReference>
<dbReference type="SUPFAM" id="SSF51556">
    <property type="entry name" value="Metallo-dependent hydrolases"/>
    <property type="match status" value="1"/>
</dbReference>
<protein>
    <submittedName>
        <fullName evidence="2">Amidohydrolase</fullName>
    </submittedName>
</protein>
<dbReference type="SUPFAM" id="SSF51338">
    <property type="entry name" value="Composite domain of metallo-dependent hydrolases"/>
    <property type="match status" value="1"/>
</dbReference>
<proteinExistence type="predicted"/>
<dbReference type="EMBL" id="VIKS01000008">
    <property type="protein sequence ID" value="TQV87416.1"/>
    <property type="molecule type" value="Genomic_DNA"/>
</dbReference>
<dbReference type="CDD" id="cd01300">
    <property type="entry name" value="YtcJ_like"/>
    <property type="match status" value="1"/>
</dbReference>
<dbReference type="InterPro" id="IPR033932">
    <property type="entry name" value="YtcJ-like"/>
</dbReference>
<dbReference type="RefSeq" id="WP_142894133.1">
    <property type="nucleotide sequence ID" value="NZ_ML660164.1"/>
</dbReference>
<gene>
    <name evidence="2" type="ORF">FLL46_13310</name>
</gene>
<dbReference type="OrthoDB" id="9031471at2"/>
<dbReference type="InterPro" id="IPR011059">
    <property type="entry name" value="Metal-dep_hydrolase_composite"/>
</dbReference>
<dbReference type="PANTHER" id="PTHR22642">
    <property type="entry name" value="IMIDAZOLONEPROPIONASE"/>
    <property type="match status" value="1"/>
</dbReference>
<reference evidence="2 3" key="1">
    <citation type="submission" date="2019-07" db="EMBL/GenBank/DDBJ databases">
        <title>Draft genome for Aliikangiella sp. M105.</title>
        <authorList>
            <person name="Wang G."/>
        </authorList>
    </citation>
    <scope>NUCLEOTIDE SEQUENCE [LARGE SCALE GENOMIC DNA]</scope>
    <source>
        <strain evidence="2 3">M105</strain>
    </source>
</reference>
<evidence type="ECO:0000313" key="2">
    <source>
        <dbReference type="EMBL" id="TQV87416.1"/>
    </source>
</evidence>
<feature type="domain" description="Amidohydrolase 3" evidence="1">
    <location>
        <begin position="82"/>
        <end position="567"/>
    </location>
</feature>
<dbReference type="Pfam" id="PF07969">
    <property type="entry name" value="Amidohydro_3"/>
    <property type="match status" value="1"/>
</dbReference>
<sequence>MSNRNWFKKTTAIICIFLYPQLNNLAGAQAQLKMADLALIDAVIYTVNEKQPFATAVAIADGTIIYVGENDGLEDFIDDQTKVISLRQQMLLPGFIDTHSHIFEGASQVGGNCQLEKNANLKEQIPSLKICRQNISKKGAWVIGHGFQLDALMDHQLKITPIRLLDEVFPNNPVVIMEESSHAMLVNSYALHLAKLNSSATPPPGGRIMIDPDTREPNGILFDNAGDIVMEIAWNSAPDVFNQSYAGLLAGMNEVIANGITTIGDGRMYWRRNWYEVWQQALKDDQVKVRTSIRPWIYPELSMSKQLKFLEEIYQPDPEELLIVNQVKMYADGVLHFGTAKLSQPYQTSWQTDIPSGLNYIPPDQLSAWLKQLNKIGYGAHIHAVGDAGINEALNAIEQSRKQGSQQKYALTHLEMVNDKDIARFKSLNVDADFQAGAEFFGDHSWVYNLIGKKRASKLLPMRKIFDTGANVTFSSDWTVNPLNPLVAIANSTRLKHTSGLPNIHDAIKAATINGAKALGIDKITGSIEVGKSADLVVLSDDITQLSPQQILETEIVITILQGEVVYVSVDE</sequence>
<dbReference type="Proteomes" id="UP000315439">
    <property type="component" value="Unassembled WGS sequence"/>
</dbReference>
<dbReference type="GO" id="GO:0016810">
    <property type="term" value="F:hydrolase activity, acting on carbon-nitrogen (but not peptide) bonds"/>
    <property type="evidence" value="ECO:0007669"/>
    <property type="project" value="InterPro"/>
</dbReference>
<keyword evidence="2" id="KW-0378">Hydrolase</keyword>
<dbReference type="InterPro" id="IPR032466">
    <property type="entry name" value="Metal_Hydrolase"/>
</dbReference>
<comment type="caution">
    <text evidence="2">The sequence shown here is derived from an EMBL/GenBank/DDBJ whole genome shotgun (WGS) entry which is preliminary data.</text>
</comment>
<evidence type="ECO:0000313" key="3">
    <source>
        <dbReference type="Proteomes" id="UP000315439"/>
    </source>
</evidence>
<keyword evidence="3" id="KW-1185">Reference proteome</keyword>
<dbReference type="InterPro" id="IPR013108">
    <property type="entry name" value="Amidohydro_3"/>
</dbReference>
<evidence type="ECO:0000259" key="1">
    <source>
        <dbReference type="Pfam" id="PF07969"/>
    </source>
</evidence>
<dbReference type="Gene3D" id="2.30.40.10">
    <property type="entry name" value="Urease, subunit C, domain 1"/>
    <property type="match status" value="1"/>
</dbReference>
<dbReference type="Gene3D" id="3.10.310.70">
    <property type="match status" value="1"/>
</dbReference>